<gene>
    <name evidence="1" type="ORF">G3I39_15055</name>
</gene>
<organism evidence="1 2">
    <name type="scientific">Streptomyces microflavus</name>
    <name type="common">Streptomyces lipmanii</name>
    <dbReference type="NCBI Taxonomy" id="1919"/>
    <lineage>
        <taxon>Bacteria</taxon>
        <taxon>Bacillati</taxon>
        <taxon>Actinomycetota</taxon>
        <taxon>Actinomycetes</taxon>
        <taxon>Kitasatosporales</taxon>
        <taxon>Streptomycetaceae</taxon>
        <taxon>Streptomyces</taxon>
    </lineage>
</organism>
<dbReference type="RefSeq" id="WP_164357383.1">
    <property type="nucleotide sequence ID" value="NZ_JAAGME010000615.1"/>
</dbReference>
<comment type="caution">
    <text evidence="1">The sequence shown here is derived from an EMBL/GenBank/DDBJ whole genome shotgun (WGS) entry which is preliminary data.</text>
</comment>
<accession>A0A6N9V6Q4</accession>
<evidence type="ECO:0000313" key="1">
    <source>
        <dbReference type="EMBL" id="NEB68353.1"/>
    </source>
</evidence>
<name>A0A6N9V6Q4_STRMI</name>
<protein>
    <submittedName>
        <fullName evidence="1">Uncharacterized protein</fullName>
    </submittedName>
</protein>
<dbReference type="AlphaFoldDB" id="A0A6N9V6Q4"/>
<reference evidence="1 2" key="1">
    <citation type="submission" date="2020-01" db="EMBL/GenBank/DDBJ databases">
        <title>Insect and environment-associated Actinomycetes.</title>
        <authorList>
            <person name="Currrie C."/>
            <person name="Chevrette M."/>
            <person name="Carlson C."/>
            <person name="Stubbendieck R."/>
            <person name="Wendt-Pienkowski E."/>
        </authorList>
    </citation>
    <scope>NUCLEOTIDE SEQUENCE [LARGE SCALE GENOMIC DNA]</scope>
    <source>
        <strain evidence="1 2">SID14438</strain>
    </source>
</reference>
<dbReference type="Proteomes" id="UP000471648">
    <property type="component" value="Unassembled WGS sequence"/>
</dbReference>
<dbReference type="EMBL" id="JAAGME010000615">
    <property type="protein sequence ID" value="NEB68353.1"/>
    <property type="molecule type" value="Genomic_DNA"/>
</dbReference>
<proteinExistence type="predicted"/>
<sequence>MTIDPVPTGPVETAPRGFVHDAQQLEELHTVLERAGVQLGAYDRRITEWVSGWEWSTVATITGWVQRAATTPDPVAPPADDAAEERTTDAIREALESYLDQVDPEDVDTDALAEQIAYHLAARTATEGASS</sequence>
<evidence type="ECO:0000313" key="2">
    <source>
        <dbReference type="Proteomes" id="UP000471648"/>
    </source>
</evidence>